<keyword evidence="11" id="KW-1185">Reference proteome</keyword>
<accession>A0A9D4GWU1</accession>
<evidence type="ECO:0008006" key="12">
    <source>
        <dbReference type="Google" id="ProtNLM"/>
    </source>
</evidence>
<evidence type="ECO:0000313" key="11">
    <source>
        <dbReference type="Proteomes" id="UP000828390"/>
    </source>
</evidence>
<keyword evidence="2" id="KW-0677">Repeat</keyword>
<dbReference type="CDD" id="cd00033">
    <property type="entry name" value="CCP"/>
    <property type="match status" value="1"/>
</dbReference>
<dbReference type="AlphaFoldDB" id="A0A9D4GWU1"/>
<comment type="caution">
    <text evidence="6">Lacks conserved residue(s) required for the propagation of feature annotation.</text>
</comment>
<dbReference type="EMBL" id="JAIWYP010000005">
    <property type="protein sequence ID" value="KAH3822911.1"/>
    <property type="molecule type" value="Genomic_DNA"/>
</dbReference>
<feature type="disulfide bond" evidence="6">
    <location>
        <begin position="84"/>
        <end position="94"/>
    </location>
</feature>
<dbReference type="Gene3D" id="3.10.250.10">
    <property type="entry name" value="SRCR-like domain"/>
    <property type="match status" value="2"/>
</dbReference>
<proteinExistence type="predicted"/>
<feature type="domain" description="Sushi" evidence="9">
    <location>
        <begin position="287"/>
        <end position="345"/>
    </location>
</feature>
<dbReference type="Pfam" id="PF00530">
    <property type="entry name" value="SRCR"/>
    <property type="match status" value="2"/>
</dbReference>
<evidence type="ECO:0000256" key="1">
    <source>
        <dbReference type="ARBA" id="ARBA00022729"/>
    </source>
</evidence>
<dbReference type="SMART" id="SM00202">
    <property type="entry name" value="SR"/>
    <property type="match status" value="2"/>
</dbReference>
<reference evidence="10" key="2">
    <citation type="submission" date="2020-11" db="EMBL/GenBank/DDBJ databases">
        <authorList>
            <person name="McCartney M.A."/>
            <person name="Auch B."/>
            <person name="Kono T."/>
            <person name="Mallez S."/>
            <person name="Becker A."/>
            <person name="Gohl D.M."/>
            <person name="Silverstein K.A.T."/>
            <person name="Koren S."/>
            <person name="Bechman K.B."/>
            <person name="Herman A."/>
            <person name="Abrahante J.E."/>
            <person name="Garbe J."/>
        </authorList>
    </citation>
    <scope>NUCLEOTIDE SEQUENCE</scope>
    <source>
        <strain evidence="10">Duluth1</strain>
        <tissue evidence="10">Whole animal</tissue>
    </source>
</reference>
<feature type="domain" description="SRCR" evidence="8">
    <location>
        <begin position="187"/>
        <end position="285"/>
    </location>
</feature>
<keyword evidence="4" id="KW-0675">Receptor</keyword>
<evidence type="ECO:0000313" key="10">
    <source>
        <dbReference type="EMBL" id="KAH3822911.1"/>
    </source>
</evidence>
<gene>
    <name evidence="10" type="ORF">DPMN_124705</name>
</gene>
<dbReference type="GO" id="GO:0016020">
    <property type="term" value="C:membrane"/>
    <property type="evidence" value="ECO:0007669"/>
    <property type="project" value="InterPro"/>
</dbReference>
<keyword evidence="1" id="KW-0732">Signal</keyword>
<dbReference type="SUPFAM" id="SSF57535">
    <property type="entry name" value="Complement control module/SCR domain"/>
    <property type="match status" value="1"/>
</dbReference>
<dbReference type="SUPFAM" id="SSF56487">
    <property type="entry name" value="SRCR-like"/>
    <property type="match status" value="2"/>
</dbReference>
<dbReference type="InterPro" id="IPR036772">
    <property type="entry name" value="SRCR-like_dom_sf"/>
</dbReference>
<dbReference type="PROSITE" id="PS50287">
    <property type="entry name" value="SRCR_2"/>
    <property type="match status" value="2"/>
</dbReference>
<keyword evidence="7" id="KW-0768">Sushi</keyword>
<evidence type="ECO:0000259" key="9">
    <source>
        <dbReference type="PROSITE" id="PS50923"/>
    </source>
</evidence>
<evidence type="ECO:0000256" key="3">
    <source>
        <dbReference type="ARBA" id="ARBA00023157"/>
    </source>
</evidence>
<keyword evidence="5" id="KW-0325">Glycoprotein</keyword>
<organism evidence="10 11">
    <name type="scientific">Dreissena polymorpha</name>
    <name type="common">Zebra mussel</name>
    <name type="synonym">Mytilus polymorpha</name>
    <dbReference type="NCBI Taxonomy" id="45954"/>
    <lineage>
        <taxon>Eukaryota</taxon>
        <taxon>Metazoa</taxon>
        <taxon>Spiralia</taxon>
        <taxon>Lophotrochozoa</taxon>
        <taxon>Mollusca</taxon>
        <taxon>Bivalvia</taxon>
        <taxon>Autobranchia</taxon>
        <taxon>Heteroconchia</taxon>
        <taxon>Euheterodonta</taxon>
        <taxon>Imparidentia</taxon>
        <taxon>Neoheterodontei</taxon>
        <taxon>Myida</taxon>
        <taxon>Dreissenoidea</taxon>
        <taxon>Dreissenidae</taxon>
        <taxon>Dreissena</taxon>
    </lineage>
</organism>
<comment type="caution">
    <text evidence="10">The sequence shown here is derived from an EMBL/GenBank/DDBJ whole genome shotgun (WGS) entry which is preliminary data.</text>
</comment>
<dbReference type="SMART" id="SM00032">
    <property type="entry name" value="CCP"/>
    <property type="match status" value="2"/>
</dbReference>
<dbReference type="InterPro" id="IPR000436">
    <property type="entry name" value="Sushi_SCR_CCP_dom"/>
</dbReference>
<dbReference type="Pfam" id="PF00084">
    <property type="entry name" value="Sushi"/>
    <property type="match status" value="1"/>
</dbReference>
<dbReference type="PANTHER" id="PTHR48071:SF18">
    <property type="entry name" value="DELETED IN MALIGNANT BRAIN TUMORS 1 PROTEIN-RELATED"/>
    <property type="match status" value="1"/>
</dbReference>
<dbReference type="Gene3D" id="2.10.70.10">
    <property type="entry name" value="Complement Module, domain 1"/>
    <property type="match status" value="2"/>
</dbReference>
<reference evidence="10" key="1">
    <citation type="journal article" date="2019" name="bioRxiv">
        <title>The Genome of the Zebra Mussel, Dreissena polymorpha: A Resource for Invasive Species Research.</title>
        <authorList>
            <person name="McCartney M.A."/>
            <person name="Auch B."/>
            <person name="Kono T."/>
            <person name="Mallez S."/>
            <person name="Zhang Y."/>
            <person name="Obille A."/>
            <person name="Becker A."/>
            <person name="Abrahante J.E."/>
            <person name="Garbe J."/>
            <person name="Badalamenti J.P."/>
            <person name="Herman A."/>
            <person name="Mangelson H."/>
            <person name="Liachko I."/>
            <person name="Sullivan S."/>
            <person name="Sone E.D."/>
            <person name="Koren S."/>
            <person name="Silverstein K.A.T."/>
            <person name="Beckman K.B."/>
            <person name="Gohl D.M."/>
        </authorList>
    </citation>
    <scope>NUCLEOTIDE SEQUENCE</scope>
    <source>
        <strain evidence="10">Duluth1</strain>
        <tissue evidence="10">Whole animal</tissue>
    </source>
</reference>
<evidence type="ECO:0000256" key="5">
    <source>
        <dbReference type="ARBA" id="ARBA00023180"/>
    </source>
</evidence>
<dbReference type="PROSITE" id="PS50923">
    <property type="entry name" value="SUSHI"/>
    <property type="match status" value="1"/>
</dbReference>
<feature type="disulfide bond" evidence="7">
    <location>
        <begin position="289"/>
        <end position="332"/>
    </location>
</feature>
<dbReference type="InterPro" id="IPR001190">
    <property type="entry name" value="SRCR"/>
</dbReference>
<dbReference type="FunFam" id="3.10.250.10:FF:000007">
    <property type="entry name" value="Soluble scavenger receptor cysteine-rich domain-containing protein SSC5D"/>
    <property type="match status" value="1"/>
</dbReference>
<dbReference type="PRINTS" id="PR00258">
    <property type="entry name" value="SPERACTRCPTR"/>
</dbReference>
<evidence type="ECO:0000256" key="2">
    <source>
        <dbReference type="ARBA" id="ARBA00022737"/>
    </source>
</evidence>
<evidence type="ECO:0000256" key="6">
    <source>
        <dbReference type="PROSITE-ProRule" id="PRU00196"/>
    </source>
</evidence>
<protein>
    <recommendedName>
        <fullName evidence="12">Deleted in malignant brain tumors 1 protein-like</fullName>
    </recommendedName>
</protein>
<sequence length="357" mass="39022">MLFGLVVTRVESADQGIRLADGGTDWGRVEVFHDGVWGSVCNTNNDYYVARVVCNQLGMSSFYRLQTVDFPKGTSKIWLHVHACNYGTLSINNCTHHGWGQHNCTHDNDIGVLCVYKNCRPGSKIANGNITSSSSGYGSTGRVVCDPGYRPNRNLTDGGVRCLRNGELEAIQCEPFVAHTDNLNPGVRLTGGRPNWGLVEVFHDGKWGTVCNKLMNLNFADVLCRQLGMHNGGFLATDNFGKGNGTIWLDGILCTGTELSIMNCSHKGWGSHTCVHSQDVGVMCNARDCDASPTVFNGKLSYYSTSYGSHARVICDTGYRVYQNLTAGRVRCMPHGEWETVQCEKNVALGQTMNNSG</sequence>
<name>A0A9D4GWU1_DREPO</name>
<evidence type="ECO:0000259" key="8">
    <source>
        <dbReference type="PROSITE" id="PS50287"/>
    </source>
</evidence>
<dbReference type="InterPro" id="IPR035976">
    <property type="entry name" value="Sushi/SCR/CCP_sf"/>
</dbReference>
<evidence type="ECO:0000256" key="4">
    <source>
        <dbReference type="ARBA" id="ARBA00023170"/>
    </source>
</evidence>
<dbReference type="Proteomes" id="UP000828390">
    <property type="component" value="Unassembled WGS sequence"/>
</dbReference>
<dbReference type="FunFam" id="3.10.250.10:FF:000001">
    <property type="entry name" value="Lysyl oxidase 4 isoform X1"/>
    <property type="match status" value="1"/>
</dbReference>
<evidence type="ECO:0000256" key="7">
    <source>
        <dbReference type="PROSITE-ProRule" id="PRU00302"/>
    </source>
</evidence>
<keyword evidence="3 6" id="KW-1015">Disulfide bond</keyword>
<feature type="domain" description="SRCR" evidence="8">
    <location>
        <begin position="17"/>
        <end position="115"/>
    </location>
</feature>
<dbReference type="PANTHER" id="PTHR48071">
    <property type="entry name" value="SRCR DOMAIN-CONTAINING PROTEIN"/>
    <property type="match status" value="1"/>
</dbReference>
<feature type="disulfide bond" evidence="6">
    <location>
        <begin position="254"/>
        <end position="264"/>
    </location>
</feature>